<dbReference type="EMBL" id="AZDT01000030">
    <property type="protein sequence ID" value="KRK75754.1"/>
    <property type="molecule type" value="Genomic_DNA"/>
</dbReference>
<dbReference type="Pfam" id="PF03483">
    <property type="entry name" value="B3_4"/>
    <property type="match status" value="1"/>
</dbReference>
<dbReference type="Proteomes" id="UP000051162">
    <property type="component" value="Unassembled WGS sequence"/>
</dbReference>
<evidence type="ECO:0000313" key="3">
    <source>
        <dbReference type="Proteomes" id="UP000051162"/>
    </source>
</evidence>
<organism evidence="2 3">
    <name type="scientific">Levilactobacillus namurensis DSM 19117</name>
    <dbReference type="NCBI Taxonomy" id="1423773"/>
    <lineage>
        <taxon>Bacteria</taxon>
        <taxon>Bacillati</taxon>
        <taxon>Bacillota</taxon>
        <taxon>Bacilli</taxon>
        <taxon>Lactobacillales</taxon>
        <taxon>Lactobacillaceae</taxon>
        <taxon>Levilactobacillus</taxon>
    </lineage>
</organism>
<reference evidence="2 3" key="1">
    <citation type="journal article" date="2015" name="Genome Announc.">
        <title>Expanding the biotechnology potential of lactobacilli through comparative genomics of 213 strains and associated genera.</title>
        <authorList>
            <person name="Sun Z."/>
            <person name="Harris H.M."/>
            <person name="McCann A."/>
            <person name="Guo C."/>
            <person name="Argimon S."/>
            <person name="Zhang W."/>
            <person name="Yang X."/>
            <person name="Jeffery I.B."/>
            <person name="Cooney J.C."/>
            <person name="Kagawa T.F."/>
            <person name="Liu W."/>
            <person name="Song Y."/>
            <person name="Salvetti E."/>
            <person name="Wrobel A."/>
            <person name="Rasinkangas P."/>
            <person name="Parkhill J."/>
            <person name="Rea M.C."/>
            <person name="O'Sullivan O."/>
            <person name="Ritari J."/>
            <person name="Douillard F.P."/>
            <person name="Paul Ross R."/>
            <person name="Yang R."/>
            <person name="Briner A.E."/>
            <person name="Felis G.E."/>
            <person name="de Vos W.M."/>
            <person name="Barrangou R."/>
            <person name="Klaenhammer T.R."/>
            <person name="Caufield P.W."/>
            <person name="Cui Y."/>
            <person name="Zhang H."/>
            <person name="O'Toole P.W."/>
        </authorList>
    </citation>
    <scope>NUCLEOTIDE SEQUENCE [LARGE SCALE GENOMIC DNA]</scope>
    <source>
        <strain evidence="2 3">DSM 19117</strain>
    </source>
</reference>
<accession>A0A0R1K700</accession>
<dbReference type="InterPro" id="IPR020825">
    <property type="entry name" value="Phe-tRNA_synthase-like_B3/B4"/>
</dbReference>
<dbReference type="Gene3D" id="3.50.40.10">
    <property type="entry name" value="Phenylalanyl-trna Synthetase, Chain B, domain 3"/>
    <property type="match status" value="1"/>
</dbReference>
<dbReference type="PANTHER" id="PTHR39209:SF2">
    <property type="entry name" value="CYTOPLASMIC PROTEIN"/>
    <property type="match status" value="1"/>
</dbReference>
<keyword evidence="3" id="KW-1185">Reference proteome</keyword>
<proteinExistence type="predicted"/>
<dbReference type="GO" id="GO:0004826">
    <property type="term" value="F:phenylalanine-tRNA ligase activity"/>
    <property type="evidence" value="ECO:0007669"/>
    <property type="project" value="InterPro"/>
</dbReference>
<sequence>MEAFYMSQKFIVDPEFWEIFPDVQIAFLTAHGVDNHSYGHLKKSRLMEANEKAEDWVPYSPISKNPIIAAWREAFRKFKTKKGARCAVEALLKRASKGNGVGAINPVVDLYNTVSLTYAFPLAAEDMDKIVGDVHLGVAKGGEPFYPIGEADEEPEEALPGEVIYRDDQGVISRCWAWRDSARVESTEDTQNILFYMENIQPERKEDHEKAVQMLKDSFKEYLNVDLEDHLVTRDHPEVTF</sequence>
<dbReference type="PATRIC" id="fig|1423773.3.peg.1835"/>
<feature type="domain" description="B3/B4 tRNA-binding" evidence="1">
    <location>
        <begin position="69"/>
        <end position="220"/>
    </location>
</feature>
<evidence type="ECO:0000313" key="2">
    <source>
        <dbReference type="EMBL" id="KRK75754.1"/>
    </source>
</evidence>
<dbReference type="STRING" id="1423773.FD30_GL001790"/>
<name>A0A0R1K700_9LACO</name>
<dbReference type="AlphaFoldDB" id="A0A0R1K700"/>
<dbReference type="GO" id="GO:0003723">
    <property type="term" value="F:RNA binding"/>
    <property type="evidence" value="ECO:0007669"/>
    <property type="project" value="InterPro"/>
</dbReference>
<dbReference type="SUPFAM" id="SSF56037">
    <property type="entry name" value="PheT/TilS domain"/>
    <property type="match status" value="1"/>
</dbReference>
<dbReference type="PANTHER" id="PTHR39209">
    <property type="match status" value="1"/>
</dbReference>
<evidence type="ECO:0000259" key="1">
    <source>
        <dbReference type="SMART" id="SM00873"/>
    </source>
</evidence>
<dbReference type="InterPro" id="IPR005146">
    <property type="entry name" value="B3/B4_tRNA-bd"/>
</dbReference>
<dbReference type="SMART" id="SM00873">
    <property type="entry name" value="B3_4"/>
    <property type="match status" value="1"/>
</dbReference>
<comment type="caution">
    <text evidence="2">The sequence shown here is derived from an EMBL/GenBank/DDBJ whole genome shotgun (WGS) entry which is preliminary data.</text>
</comment>
<gene>
    <name evidence="2" type="ORF">FD30_GL001790</name>
</gene>
<protein>
    <recommendedName>
        <fullName evidence="1">B3/B4 tRNA-binding domain-containing protein</fullName>
    </recommendedName>
</protein>